<evidence type="ECO:0000259" key="1">
    <source>
        <dbReference type="Pfam" id="PF14111"/>
    </source>
</evidence>
<dbReference type="Proteomes" id="UP001161247">
    <property type="component" value="Chromosome 5"/>
</dbReference>
<accession>A0AAV1DE07</accession>
<dbReference type="AlphaFoldDB" id="A0AAV1DE07"/>
<evidence type="ECO:0000313" key="2">
    <source>
        <dbReference type="EMBL" id="CAI9105264.1"/>
    </source>
</evidence>
<dbReference type="Pfam" id="PF14111">
    <property type="entry name" value="DUF4283"/>
    <property type="match status" value="1"/>
</dbReference>
<dbReference type="InterPro" id="IPR025558">
    <property type="entry name" value="DUF4283"/>
</dbReference>
<protein>
    <submittedName>
        <fullName evidence="2">OLC1v1004151C1</fullName>
    </submittedName>
</protein>
<sequence length="161" mass="18436">MSSNMDLSLEEMCANLSLNEPKKVPLAETVGQNLGRGSCLVRKVIAPKDRILSHNEIVNHFRTYWNVQNGMETMAAGQNKVFFKFNSPVDMRRVQQGSPWTIGKLLFVLTELNEEDVIDEVDFSWVPFWIQIKGLPFGLMQRNRLEISLVVMLGRIAIRKD</sequence>
<dbReference type="EMBL" id="OX459122">
    <property type="protein sequence ID" value="CAI9105264.1"/>
    <property type="molecule type" value="Genomic_DNA"/>
</dbReference>
<keyword evidence="3" id="KW-1185">Reference proteome</keyword>
<dbReference type="InterPro" id="IPR040256">
    <property type="entry name" value="At4g02000-like"/>
</dbReference>
<proteinExistence type="predicted"/>
<feature type="domain" description="DUF4283" evidence="1">
    <location>
        <begin position="38"/>
        <end position="114"/>
    </location>
</feature>
<dbReference type="PANTHER" id="PTHR31286">
    <property type="entry name" value="GLYCINE-RICH CELL WALL STRUCTURAL PROTEIN 1.8-LIKE"/>
    <property type="match status" value="1"/>
</dbReference>
<dbReference type="PANTHER" id="PTHR31286:SF167">
    <property type="entry name" value="OS09G0268800 PROTEIN"/>
    <property type="match status" value="1"/>
</dbReference>
<gene>
    <name evidence="2" type="ORF">OLC1_LOCUS14001</name>
</gene>
<reference evidence="2" key="1">
    <citation type="submission" date="2023-03" db="EMBL/GenBank/DDBJ databases">
        <authorList>
            <person name="Julca I."/>
        </authorList>
    </citation>
    <scope>NUCLEOTIDE SEQUENCE</scope>
</reference>
<evidence type="ECO:0000313" key="3">
    <source>
        <dbReference type="Proteomes" id="UP001161247"/>
    </source>
</evidence>
<name>A0AAV1DE07_OLDCO</name>
<organism evidence="2 3">
    <name type="scientific">Oldenlandia corymbosa var. corymbosa</name>
    <dbReference type="NCBI Taxonomy" id="529605"/>
    <lineage>
        <taxon>Eukaryota</taxon>
        <taxon>Viridiplantae</taxon>
        <taxon>Streptophyta</taxon>
        <taxon>Embryophyta</taxon>
        <taxon>Tracheophyta</taxon>
        <taxon>Spermatophyta</taxon>
        <taxon>Magnoliopsida</taxon>
        <taxon>eudicotyledons</taxon>
        <taxon>Gunneridae</taxon>
        <taxon>Pentapetalae</taxon>
        <taxon>asterids</taxon>
        <taxon>lamiids</taxon>
        <taxon>Gentianales</taxon>
        <taxon>Rubiaceae</taxon>
        <taxon>Rubioideae</taxon>
        <taxon>Spermacoceae</taxon>
        <taxon>Hedyotis-Oldenlandia complex</taxon>
        <taxon>Oldenlandia</taxon>
    </lineage>
</organism>